<proteinExistence type="inferred from homology"/>
<reference evidence="6 7" key="1">
    <citation type="submission" date="2019-01" db="EMBL/GenBank/DDBJ databases">
        <title>Whole Genome of Ornithobacterium rhinotracheale FARPER-174b.</title>
        <authorList>
            <person name="Tataje-Lavanda L.A."/>
            <person name="Montalvan A."/>
            <person name="Montesinos R."/>
            <person name="Zimic M."/>
            <person name="Fernandez-Sanchez M."/>
            <person name="Fernandez-Diaz M."/>
        </authorList>
    </citation>
    <scope>NUCLEOTIDE SEQUENCE [LARGE SCALE GENOMIC DNA]</scope>
    <source>
        <strain evidence="6 7">FARPER-174b</strain>
    </source>
</reference>
<dbReference type="PROSITE" id="PS51935">
    <property type="entry name" value="NLPC_P60"/>
    <property type="match status" value="1"/>
</dbReference>
<evidence type="ECO:0000256" key="4">
    <source>
        <dbReference type="ARBA" id="ARBA00022807"/>
    </source>
</evidence>
<name>A0A3R6AUK4_ORNRH</name>
<feature type="domain" description="NlpC/P60" evidence="5">
    <location>
        <begin position="43"/>
        <end position="168"/>
    </location>
</feature>
<dbReference type="OrthoDB" id="9807055at2"/>
<dbReference type="GO" id="GO:0006508">
    <property type="term" value="P:proteolysis"/>
    <property type="evidence" value="ECO:0007669"/>
    <property type="project" value="UniProtKB-KW"/>
</dbReference>
<gene>
    <name evidence="6" type="ORF">EQP59_05745</name>
</gene>
<keyword evidence="3" id="KW-0378">Hydrolase</keyword>
<sequence>MIKKSYYILFSISLLSSCGSIHRIDKGDIHTTFKKTKVDNSVSERAKTVLDEAYYYFGTPYKYGGTTKKGIDCSGLLWNSYQKVNIQLPRVSREQANYGVKINLKDVQPGDAVFFNTSGKGISHAGIVDRVSGGEVFFIHSSSSKGVMLSSLEEPYWKKRFVKAVRYLH</sequence>
<evidence type="ECO:0000256" key="1">
    <source>
        <dbReference type="ARBA" id="ARBA00007074"/>
    </source>
</evidence>
<dbReference type="SUPFAM" id="SSF54001">
    <property type="entry name" value="Cysteine proteinases"/>
    <property type="match status" value="1"/>
</dbReference>
<dbReference type="AlphaFoldDB" id="A0A3R6AUK4"/>
<organism evidence="6 7">
    <name type="scientific">Ornithobacterium rhinotracheale</name>
    <dbReference type="NCBI Taxonomy" id="28251"/>
    <lineage>
        <taxon>Bacteria</taxon>
        <taxon>Pseudomonadati</taxon>
        <taxon>Bacteroidota</taxon>
        <taxon>Flavobacteriia</taxon>
        <taxon>Flavobacteriales</taxon>
        <taxon>Weeksellaceae</taxon>
        <taxon>Ornithobacterium</taxon>
    </lineage>
</organism>
<accession>A0A3R6AUK4</accession>
<dbReference type="InterPro" id="IPR000064">
    <property type="entry name" value="NLP_P60_dom"/>
</dbReference>
<dbReference type="Pfam" id="PF00877">
    <property type="entry name" value="NLPC_P60"/>
    <property type="match status" value="1"/>
</dbReference>
<dbReference type="Gene3D" id="3.90.1720.10">
    <property type="entry name" value="endopeptidase domain like (from Nostoc punctiforme)"/>
    <property type="match status" value="1"/>
</dbReference>
<dbReference type="PANTHER" id="PTHR47053">
    <property type="entry name" value="MUREIN DD-ENDOPEPTIDASE MEPH-RELATED"/>
    <property type="match status" value="1"/>
</dbReference>
<keyword evidence="4" id="KW-0788">Thiol protease</keyword>
<dbReference type="GO" id="GO:0008234">
    <property type="term" value="F:cysteine-type peptidase activity"/>
    <property type="evidence" value="ECO:0007669"/>
    <property type="project" value="UniProtKB-KW"/>
</dbReference>
<evidence type="ECO:0000313" key="6">
    <source>
        <dbReference type="EMBL" id="QAR30869.1"/>
    </source>
</evidence>
<dbReference type="RefSeq" id="WP_128501335.1">
    <property type="nucleotide sequence ID" value="NZ_CP035107.1"/>
</dbReference>
<dbReference type="EMBL" id="CP035107">
    <property type="protein sequence ID" value="QAR30869.1"/>
    <property type="molecule type" value="Genomic_DNA"/>
</dbReference>
<evidence type="ECO:0000256" key="3">
    <source>
        <dbReference type="ARBA" id="ARBA00022801"/>
    </source>
</evidence>
<evidence type="ECO:0000256" key="2">
    <source>
        <dbReference type="ARBA" id="ARBA00022670"/>
    </source>
</evidence>
<protein>
    <submittedName>
        <fullName evidence="6">NlpC/P60 family protein</fullName>
    </submittedName>
</protein>
<evidence type="ECO:0000259" key="5">
    <source>
        <dbReference type="PROSITE" id="PS51935"/>
    </source>
</evidence>
<dbReference type="Proteomes" id="UP000287701">
    <property type="component" value="Chromosome"/>
</dbReference>
<dbReference type="InterPro" id="IPR051202">
    <property type="entry name" value="Peptidase_C40"/>
</dbReference>
<dbReference type="InterPro" id="IPR038765">
    <property type="entry name" value="Papain-like_cys_pep_sf"/>
</dbReference>
<comment type="similarity">
    <text evidence="1">Belongs to the peptidase C40 family.</text>
</comment>
<keyword evidence="2" id="KW-0645">Protease</keyword>
<evidence type="ECO:0000313" key="7">
    <source>
        <dbReference type="Proteomes" id="UP000287701"/>
    </source>
</evidence>
<dbReference type="PANTHER" id="PTHR47053:SF1">
    <property type="entry name" value="MUREIN DD-ENDOPEPTIDASE MEPH-RELATED"/>
    <property type="match status" value="1"/>
</dbReference>
<dbReference type="PROSITE" id="PS51257">
    <property type="entry name" value="PROKAR_LIPOPROTEIN"/>
    <property type="match status" value="1"/>
</dbReference>